<proteinExistence type="inferred from homology"/>
<dbReference type="Pfam" id="PF00756">
    <property type="entry name" value="Esterase"/>
    <property type="match status" value="1"/>
</dbReference>
<evidence type="ECO:0000259" key="6">
    <source>
        <dbReference type="Pfam" id="PF11806"/>
    </source>
</evidence>
<evidence type="ECO:0000256" key="1">
    <source>
        <dbReference type="ARBA" id="ARBA00004496"/>
    </source>
</evidence>
<evidence type="ECO:0000313" key="8">
    <source>
        <dbReference type="Proteomes" id="UP000184363"/>
    </source>
</evidence>
<dbReference type="InterPro" id="IPR013783">
    <property type="entry name" value="Ig-like_fold"/>
</dbReference>
<protein>
    <submittedName>
        <fullName evidence="7">Enterochelin esterase</fullName>
    </submittedName>
</protein>
<dbReference type="STRING" id="1848.SAMN05443637_12917"/>
<keyword evidence="3" id="KW-0378">Hydrolase</keyword>
<dbReference type="Gene3D" id="3.40.50.1820">
    <property type="entry name" value="alpha/beta hydrolase"/>
    <property type="match status" value="1"/>
</dbReference>
<dbReference type="EMBL" id="FRAP01000029">
    <property type="protein sequence ID" value="SHL44353.1"/>
    <property type="molecule type" value="Genomic_DNA"/>
</dbReference>
<dbReference type="AlphaFoldDB" id="A0A1M7ANI7"/>
<evidence type="ECO:0000256" key="2">
    <source>
        <dbReference type="ARBA" id="ARBA00022490"/>
    </source>
</evidence>
<evidence type="ECO:0000256" key="3">
    <source>
        <dbReference type="ARBA" id="ARBA00022801"/>
    </source>
</evidence>
<dbReference type="SUPFAM" id="SSF81296">
    <property type="entry name" value="E set domains"/>
    <property type="match status" value="1"/>
</dbReference>
<accession>A0A1M7ANI7</accession>
<keyword evidence="8" id="KW-1185">Reference proteome</keyword>
<dbReference type="Proteomes" id="UP000184363">
    <property type="component" value="Unassembled WGS sequence"/>
</dbReference>
<evidence type="ECO:0000313" key="7">
    <source>
        <dbReference type="EMBL" id="SHL44353.1"/>
    </source>
</evidence>
<dbReference type="RefSeq" id="WP_200804141.1">
    <property type="nucleotide sequence ID" value="NZ_CALGVN010000035.1"/>
</dbReference>
<feature type="domain" description="Enterochelin esterase N-terminal" evidence="6">
    <location>
        <begin position="73"/>
        <end position="203"/>
    </location>
</feature>
<dbReference type="InterPro" id="IPR014756">
    <property type="entry name" value="Ig_E-set"/>
</dbReference>
<dbReference type="GO" id="GO:0005506">
    <property type="term" value="F:iron ion binding"/>
    <property type="evidence" value="ECO:0007669"/>
    <property type="project" value="InterPro"/>
</dbReference>
<dbReference type="PANTHER" id="PTHR48098:SF3">
    <property type="entry name" value="IRON(III) ENTEROBACTIN ESTERASE"/>
    <property type="match status" value="1"/>
</dbReference>
<dbReference type="InterPro" id="IPR000801">
    <property type="entry name" value="Esterase-like"/>
</dbReference>
<dbReference type="GO" id="GO:0006826">
    <property type="term" value="P:iron ion transport"/>
    <property type="evidence" value="ECO:0007669"/>
    <property type="project" value="InterPro"/>
</dbReference>
<evidence type="ECO:0000256" key="5">
    <source>
        <dbReference type="SAM" id="MobiDB-lite"/>
    </source>
</evidence>
<evidence type="ECO:0000256" key="4">
    <source>
        <dbReference type="ARBA" id="ARBA00024201"/>
    </source>
</evidence>
<dbReference type="InterPro" id="IPR050583">
    <property type="entry name" value="Mycobacterial_A85_antigen"/>
</dbReference>
<keyword evidence="2" id="KW-0963">Cytoplasm</keyword>
<comment type="subcellular location">
    <subcellularLocation>
        <location evidence="1">Cytoplasm</location>
    </subcellularLocation>
</comment>
<dbReference type="Gene3D" id="2.60.40.10">
    <property type="entry name" value="Immunoglobulins"/>
    <property type="match status" value="1"/>
</dbReference>
<sequence>MIAPTRPRPKPVGPAAVTVPPQRRRDRPPERLDPRAACPLLAEAGGPAFWQRIARVGTPLVDPIPGDDTHRAVTFLVRSADATEVLLFVNKLADATAYERSRMERLPGTDVWALTYRLGRDWRGSYTVAVLVPGAAPRVQRADAELIEMRRERATAVADPADRPSLHRWFTAMLHAGPDPLAREQLDETTSVASLPDAPPPAWPQPLPAGPAGVVHRGVLAGREVWLHDPAGIDPAVPLPVLVLLDGQHWAGLPAILDALFATGRVPPLRTIGVSSGDFVTRTRELSCDDAFVAWLAGDLLGWACEHARLTVDPARTIVAGQSLGGLTALYAAHTAPHRFGCALSQSGSFWWPNPAGGADAEWLTDVVPFGPRTHGVHLEVGTDEWVLLGPTRRMRDALRARGDALTYREYNGGHDQACWRVGLADGLIALTAAW</sequence>
<dbReference type="GO" id="GO:0005975">
    <property type="term" value="P:carbohydrate metabolic process"/>
    <property type="evidence" value="ECO:0007669"/>
    <property type="project" value="UniProtKB-ARBA"/>
</dbReference>
<dbReference type="InterPro" id="IPR029058">
    <property type="entry name" value="AB_hydrolase_fold"/>
</dbReference>
<dbReference type="InterPro" id="IPR021764">
    <property type="entry name" value="Enterochelin_esterase_N"/>
</dbReference>
<dbReference type="GO" id="GO:0005737">
    <property type="term" value="C:cytoplasm"/>
    <property type="evidence" value="ECO:0007669"/>
    <property type="project" value="UniProtKB-SubCell"/>
</dbReference>
<name>A0A1M7ANI7_PSETH</name>
<reference evidence="7 8" key="1">
    <citation type="submission" date="2016-11" db="EMBL/GenBank/DDBJ databases">
        <authorList>
            <person name="Jaros S."/>
            <person name="Januszkiewicz K."/>
            <person name="Wedrychowicz H."/>
        </authorList>
    </citation>
    <scope>NUCLEOTIDE SEQUENCE [LARGE SCALE GENOMIC DNA]</scope>
    <source>
        <strain evidence="7 8">DSM 43832</strain>
    </source>
</reference>
<dbReference type="Pfam" id="PF11806">
    <property type="entry name" value="Enterochelin_N"/>
    <property type="match status" value="1"/>
</dbReference>
<gene>
    <name evidence="7" type="ORF">SAMN05443637_12917</name>
</gene>
<comment type="similarity">
    <text evidence="4">Belongs to the Fes family.</text>
</comment>
<organism evidence="7 8">
    <name type="scientific">Pseudonocardia thermophila</name>
    <dbReference type="NCBI Taxonomy" id="1848"/>
    <lineage>
        <taxon>Bacteria</taxon>
        <taxon>Bacillati</taxon>
        <taxon>Actinomycetota</taxon>
        <taxon>Actinomycetes</taxon>
        <taxon>Pseudonocardiales</taxon>
        <taxon>Pseudonocardiaceae</taxon>
        <taxon>Pseudonocardia</taxon>
    </lineage>
</organism>
<dbReference type="PANTHER" id="PTHR48098">
    <property type="entry name" value="ENTEROCHELIN ESTERASE-RELATED"/>
    <property type="match status" value="1"/>
</dbReference>
<feature type="region of interest" description="Disordered" evidence="5">
    <location>
        <begin position="1"/>
        <end position="33"/>
    </location>
</feature>
<dbReference type="GO" id="GO:0008849">
    <property type="term" value="F:enterochelin esterase activity"/>
    <property type="evidence" value="ECO:0007669"/>
    <property type="project" value="InterPro"/>
</dbReference>
<dbReference type="NCBIfam" id="NF007758">
    <property type="entry name" value="PRK10439.1"/>
    <property type="match status" value="1"/>
</dbReference>
<dbReference type="SUPFAM" id="SSF53474">
    <property type="entry name" value="alpha/beta-Hydrolases"/>
    <property type="match status" value="1"/>
</dbReference>